<feature type="coiled-coil region" evidence="1">
    <location>
        <begin position="355"/>
        <end position="396"/>
    </location>
</feature>
<dbReference type="SUPFAM" id="SSF52540">
    <property type="entry name" value="P-loop containing nucleoside triphosphate hydrolases"/>
    <property type="match status" value="1"/>
</dbReference>
<dbReference type="Pfam" id="PF22727">
    <property type="entry name" value="NCH2"/>
    <property type="match status" value="1"/>
</dbReference>
<evidence type="ECO:0000259" key="2">
    <source>
        <dbReference type="PROSITE" id="PS50837"/>
    </source>
</evidence>
<evidence type="ECO:0000259" key="3">
    <source>
        <dbReference type="PROSITE" id="PS51534"/>
    </source>
</evidence>
<dbReference type="PANTHER" id="PTHR46844">
    <property type="entry name" value="SLR5058 PROTEIN"/>
    <property type="match status" value="1"/>
</dbReference>
<dbReference type="InterPro" id="IPR007111">
    <property type="entry name" value="NACHT_NTPase"/>
</dbReference>
<gene>
    <name evidence="4" type="ORF">KME15_01900</name>
</gene>
<evidence type="ECO:0000256" key="1">
    <source>
        <dbReference type="SAM" id="Coils"/>
    </source>
</evidence>
<organism evidence="4 5">
    <name type="scientific">Drouetiella hepatica Uher 2000/2452</name>
    <dbReference type="NCBI Taxonomy" id="904376"/>
    <lineage>
        <taxon>Bacteria</taxon>
        <taxon>Bacillati</taxon>
        <taxon>Cyanobacteriota</taxon>
        <taxon>Cyanophyceae</taxon>
        <taxon>Oculatellales</taxon>
        <taxon>Oculatellaceae</taxon>
        <taxon>Drouetiella</taxon>
    </lineage>
</organism>
<dbReference type="AlphaFoldDB" id="A0A951Q8Z6"/>
<feature type="domain" description="NACHT" evidence="2">
    <location>
        <begin position="286"/>
        <end position="440"/>
    </location>
</feature>
<name>A0A951Q8Z6_9CYAN</name>
<dbReference type="InterPro" id="IPR027417">
    <property type="entry name" value="P-loop_NTPase"/>
</dbReference>
<dbReference type="PROSITE" id="PS51534">
    <property type="entry name" value="SEFIR"/>
    <property type="match status" value="1"/>
</dbReference>
<dbReference type="Pfam" id="PF08357">
    <property type="entry name" value="SEFIR"/>
    <property type="match status" value="1"/>
</dbReference>
<reference evidence="4" key="2">
    <citation type="journal article" date="2022" name="Microbiol. Resour. Announc.">
        <title>Metagenome Sequencing to Explore Phylogenomics of Terrestrial Cyanobacteria.</title>
        <authorList>
            <person name="Ward R.D."/>
            <person name="Stajich J.E."/>
            <person name="Johansen J.R."/>
            <person name="Huntemann M."/>
            <person name="Clum A."/>
            <person name="Foster B."/>
            <person name="Foster B."/>
            <person name="Roux S."/>
            <person name="Palaniappan K."/>
            <person name="Varghese N."/>
            <person name="Mukherjee S."/>
            <person name="Reddy T.B.K."/>
            <person name="Daum C."/>
            <person name="Copeland A."/>
            <person name="Chen I.A."/>
            <person name="Ivanova N.N."/>
            <person name="Kyrpides N.C."/>
            <person name="Shapiro N."/>
            <person name="Eloe-Fadrosh E.A."/>
            <person name="Pietrasiak N."/>
        </authorList>
    </citation>
    <scope>NUCLEOTIDE SEQUENCE</scope>
    <source>
        <strain evidence="4">UHER 2000/2452</strain>
    </source>
</reference>
<dbReference type="InterPro" id="IPR054501">
    <property type="entry name" value="NCH2"/>
</dbReference>
<dbReference type="Pfam" id="PF05729">
    <property type="entry name" value="NACHT"/>
    <property type="match status" value="1"/>
</dbReference>
<keyword evidence="1" id="KW-0175">Coiled coil</keyword>
<dbReference type="Gene3D" id="3.40.50.11530">
    <property type="match status" value="1"/>
</dbReference>
<evidence type="ECO:0000313" key="5">
    <source>
        <dbReference type="Proteomes" id="UP000757435"/>
    </source>
</evidence>
<accession>A0A951Q8Z6</accession>
<dbReference type="InterPro" id="IPR013568">
    <property type="entry name" value="SEFIR_dom"/>
</dbReference>
<dbReference type="Proteomes" id="UP000757435">
    <property type="component" value="Unassembled WGS sequence"/>
</dbReference>
<comment type="caution">
    <text evidence="4">The sequence shown here is derived from an EMBL/GenBank/DDBJ whole genome shotgun (WGS) entry which is preliminary data.</text>
</comment>
<dbReference type="PROSITE" id="PS50837">
    <property type="entry name" value="NACHT"/>
    <property type="match status" value="1"/>
</dbReference>
<dbReference type="PANTHER" id="PTHR46844:SF1">
    <property type="entry name" value="SLR5058 PROTEIN"/>
    <property type="match status" value="1"/>
</dbReference>
<reference evidence="4" key="1">
    <citation type="submission" date="2021-05" db="EMBL/GenBank/DDBJ databases">
        <authorList>
            <person name="Pietrasiak N."/>
            <person name="Ward R."/>
            <person name="Stajich J.E."/>
            <person name="Kurbessoian T."/>
        </authorList>
    </citation>
    <scope>NUCLEOTIDE SEQUENCE</scope>
    <source>
        <strain evidence="4">UHER 2000/2452</strain>
    </source>
</reference>
<sequence>MTEEAEAPTKVFISYSWDSDEHKEHVLAVANTLRKTWGIDADIDRYVRAEPPYTPVQGWDLWMQEKIEWAEFVLIVCTETYKQRFEGKEEPGKGLGVSWEGTIIRQHLYNAQLEDAKFIPVVCASPDLAHVPLILNSRDKYGLDNEKSYRELCYRLRRQNTVIKPELGVVKLELPPDPKFFSPQSSQKPSIEFPPAFAEQRDLEQQVRERCRQKIMAQHSRMRLLSGEEIGVDQLYVDVWLLNRSPRTYQVSQDKLLKTFDLRNDRLGLGDRIKRNPGFEVANANSKLVILGKPGSGKTTFLKHLAVNWCKGQFQQEFVAVLIEFRRIQDGQWNLLDEIDKELGLENWRSSRECLKKIKELKNQESITLTQLQQQVRQLEQQVDQLRHQVKDLLKHGKLLVLMDGLDEVSTSKLRQIVQSQLHRIAEDYPKNRLILTCRTQIIKSIPVGFTSVEVADFSAIQVRQFVRNWFMTSGKSDAEVAQQWEILKYAMDKNPALKELTVTPVLLSLICLVLHDEGEIPLQIDDLYQRSIKLLLDKWNTEKQIDGWEIGSKAYGELSVERREALLIDIATRKFPQNFVLFNQKEIAAHITKFLQLANPVEGVTVLRTIEAQHGLLIERADELWSFSHLTFQEYFTIRWLTQLSPEKLAEKIDNRKWQEAVKHLMKSQQPTDRLVWLIKQAIDQSIAKESTLQKILVWVLEKSESMPAHCKPAASRAIYLALDLALDLAHNRALVLVRTLANALDRALDPALDHAIARTLVLALKLDLAPELTNALGQPRETLSAAAADSRTFQQWWRSNGAEWVEQFQQVMIQYRNLRYDWQITDEQRQQLKRYYDANQFLIELMKNEGEVSASVRAKIEDSLLLPWEELQRRHPNTYGQPPFP</sequence>
<feature type="domain" description="SEFIR" evidence="3">
    <location>
        <begin position="8"/>
        <end position="152"/>
    </location>
</feature>
<evidence type="ECO:0000313" key="4">
    <source>
        <dbReference type="EMBL" id="MBW4657399.1"/>
    </source>
</evidence>
<dbReference type="EMBL" id="JAHHHD010000001">
    <property type="protein sequence ID" value="MBW4657399.1"/>
    <property type="molecule type" value="Genomic_DNA"/>
</dbReference>
<protein>
    <submittedName>
        <fullName evidence="4">NACHT domain-containing protein</fullName>
    </submittedName>
</protein>
<proteinExistence type="predicted"/>
<dbReference type="Gene3D" id="3.40.50.300">
    <property type="entry name" value="P-loop containing nucleotide triphosphate hydrolases"/>
    <property type="match status" value="1"/>
</dbReference>